<dbReference type="GO" id="GO:0006805">
    <property type="term" value="P:xenobiotic metabolic process"/>
    <property type="evidence" value="ECO:0007669"/>
    <property type="project" value="TreeGrafter"/>
</dbReference>
<comment type="similarity">
    <text evidence="2 7">Belongs to the cytochrome P450 family.</text>
</comment>
<comment type="caution">
    <text evidence="9">The sequence shown here is derived from an EMBL/GenBank/DDBJ whole genome shotgun (WGS) entry which is preliminary data.</text>
</comment>
<keyword evidence="8" id="KW-1133">Transmembrane helix</keyword>
<dbReference type="Proteomes" id="UP000708208">
    <property type="component" value="Unassembled WGS sequence"/>
</dbReference>
<evidence type="ECO:0000256" key="1">
    <source>
        <dbReference type="ARBA" id="ARBA00001971"/>
    </source>
</evidence>
<sequence>MQGYYAVQAIFLLGFSIIVTIIFLAPNKRRKNNLKGIFNLWDVIRYGLIRHLGKPNFEVMKTFEGTFGPVFMQNYSSHETLCVMDIGLAKKLMSRSVFANRLPGNHIFYHRSNKKAWGPLFGDFKRNERVSTQRFEHDDPHGHELHQYFHHWQQKFNFGSSIVSIFNWLRHIPKLTEHDSWIEGHQKLFEIFQTIIKEKQVTKAYMDKPQDCIDYFLQKMSLQDSNNIDDSKGNVLTEEIILVTCADLFIAGSVNISYELEFAILFMALYPSVQGKVQDEIDSIIGSNNSVPLLNSKNLMVYTEATTLEILRYSSIIGMLARSSVEDARINEIPVSKDTTIAINIFGIHFSSRIWEDPAEFKPERFLNAGGTAIVNQDKIIPFGYGKRRCFGESAARSTFFLFYTSLLQKFTFSISPNHGPPSLENLVGIAKSPKPYFVTVKERLNGIS</sequence>
<feature type="transmembrane region" description="Helical" evidence="8">
    <location>
        <begin position="6"/>
        <end position="25"/>
    </location>
</feature>
<evidence type="ECO:0000256" key="8">
    <source>
        <dbReference type="SAM" id="Phobius"/>
    </source>
</evidence>
<keyword evidence="6 7" id="KW-0408">Iron</keyword>
<evidence type="ECO:0000256" key="2">
    <source>
        <dbReference type="ARBA" id="ARBA00010617"/>
    </source>
</evidence>
<comment type="cofactor">
    <cofactor evidence="1">
        <name>heme</name>
        <dbReference type="ChEBI" id="CHEBI:30413"/>
    </cofactor>
</comment>
<name>A0A8J2L7B3_9HEXA</name>
<dbReference type="InterPro" id="IPR001128">
    <property type="entry name" value="Cyt_P450"/>
</dbReference>
<accession>A0A8J2L7B3</accession>
<dbReference type="AlphaFoldDB" id="A0A8J2L7B3"/>
<dbReference type="GO" id="GO:0005737">
    <property type="term" value="C:cytoplasm"/>
    <property type="evidence" value="ECO:0007669"/>
    <property type="project" value="TreeGrafter"/>
</dbReference>
<keyword evidence="7" id="KW-0503">Monooxygenase</keyword>
<keyword evidence="10" id="KW-1185">Reference proteome</keyword>
<dbReference type="GO" id="GO:0008395">
    <property type="term" value="F:steroid hydroxylase activity"/>
    <property type="evidence" value="ECO:0007669"/>
    <property type="project" value="TreeGrafter"/>
</dbReference>
<gene>
    <name evidence="9" type="ORF">AFUS01_LOCUS39318</name>
</gene>
<organism evidence="9 10">
    <name type="scientific">Allacma fusca</name>
    <dbReference type="NCBI Taxonomy" id="39272"/>
    <lineage>
        <taxon>Eukaryota</taxon>
        <taxon>Metazoa</taxon>
        <taxon>Ecdysozoa</taxon>
        <taxon>Arthropoda</taxon>
        <taxon>Hexapoda</taxon>
        <taxon>Collembola</taxon>
        <taxon>Symphypleona</taxon>
        <taxon>Sminthuridae</taxon>
        <taxon>Allacma</taxon>
    </lineage>
</organism>
<evidence type="ECO:0000256" key="3">
    <source>
        <dbReference type="ARBA" id="ARBA00022617"/>
    </source>
</evidence>
<dbReference type="GO" id="GO:0020037">
    <property type="term" value="F:heme binding"/>
    <property type="evidence" value="ECO:0007669"/>
    <property type="project" value="InterPro"/>
</dbReference>
<dbReference type="InterPro" id="IPR050182">
    <property type="entry name" value="Cytochrome_P450_fam2"/>
</dbReference>
<dbReference type="Pfam" id="PF00067">
    <property type="entry name" value="p450"/>
    <property type="match status" value="1"/>
</dbReference>
<reference evidence="9" key="1">
    <citation type="submission" date="2021-06" db="EMBL/GenBank/DDBJ databases">
        <authorList>
            <person name="Hodson N. C."/>
            <person name="Mongue J. A."/>
            <person name="Jaron S. K."/>
        </authorList>
    </citation>
    <scope>NUCLEOTIDE SEQUENCE</scope>
</reference>
<dbReference type="GO" id="GO:0016712">
    <property type="term" value="F:oxidoreductase activity, acting on paired donors, with incorporation or reduction of molecular oxygen, reduced flavin or flavoprotein as one donor, and incorporation of one atom of oxygen"/>
    <property type="evidence" value="ECO:0007669"/>
    <property type="project" value="TreeGrafter"/>
</dbReference>
<evidence type="ECO:0000256" key="5">
    <source>
        <dbReference type="ARBA" id="ARBA00023002"/>
    </source>
</evidence>
<keyword evidence="8" id="KW-0812">Transmembrane</keyword>
<dbReference type="GO" id="GO:0005506">
    <property type="term" value="F:iron ion binding"/>
    <property type="evidence" value="ECO:0007669"/>
    <property type="project" value="InterPro"/>
</dbReference>
<proteinExistence type="inferred from homology"/>
<keyword evidence="8" id="KW-0472">Membrane</keyword>
<keyword evidence="5 7" id="KW-0560">Oxidoreductase</keyword>
<dbReference type="EMBL" id="CAJVCH010551535">
    <property type="protein sequence ID" value="CAG7829457.1"/>
    <property type="molecule type" value="Genomic_DNA"/>
</dbReference>
<keyword evidence="4 7" id="KW-0479">Metal-binding</keyword>
<evidence type="ECO:0000256" key="4">
    <source>
        <dbReference type="ARBA" id="ARBA00022723"/>
    </source>
</evidence>
<dbReference type="PANTHER" id="PTHR24300">
    <property type="entry name" value="CYTOCHROME P450 508A4-RELATED"/>
    <property type="match status" value="1"/>
</dbReference>
<protein>
    <recommendedName>
        <fullName evidence="11">Cytochrome P450</fullName>
    </recommendedName>
</protein>
<evidence type="ECO:0000256" key="7">
    <source>
        <dbReference type="RuleBase" id="RU000461"/>
    </source>
</evidence>
<evidence type="ECO:0000313" key="9">
    <source>
        <dbReference type="EMBL" id="CAG7829457.1"/>
    </source>
</evidence>
<dbReference type="PANTHER" id="PTHR24300:SF376">
    <property type="entry name" value="CYTOCHROME P450 15A1"/>
    <property type="match status" value="1"/>
</dbReference>
<dbReference type="InterPro" id="IPR017972">
    <property type="entry name" value="Cyt_P450_CS"/>
</dbReference>
<keyword evidence="3 7" id="KW-0349">Heme</keyword>
<dbReference type="PROSITE" id="PS00086">
    <property type="entry name" value="CYTOCHROME_P450"/>
    <property type="match status" value="1"/>
</dbReference>
<dbReference type="OrthoDB" id="3934656at2759"/>
<evidence type="ECO:0000256" key="6">
    <source>
        <dbReference type="ARBA" id="ARBA00023004"/>
    </source>
</evidence>
<evidence type="ECO:0008006" key="11">
    <source>
        <dbReference type="Google" id="ProtNLM"/>
    </source>
</evidence>
<evidence type="ECO:0000313" key="10">
    <source>
        <dbReference type="Proteomes" id="UP000708208"/>
    </source>
</evidence>
<dbReference type="GO" id="GO:0006082">
    <property type="term" value="P:organic acid metabolic process"/>
    <property type="evidence" value="ECO:0007669"/>
    <property type="project" value="TreeGrafter"/>
</dbReference>